<sequence length="304" mass="32885">MKHVLVTGAAGFIGRAVVPLLAAEGWRVSAISRRPPAAGQPAIDWHAVDLFDTTATADLVGRLRPSHLLHLAWNTEHGRFWQAPDNLRWMSASLSLLLAFAEAGGTRAVVAGTCAEYDWRHGFCQEDITPCMPHSLYGEAKLATGRLAARLLADSGTQLAWARVFFPYGPGEAGGRLIPSVIRAMAAGEAVRCSHGRQYRDFLHVQDVATAFAQLLRAPDQGVFNIASGTPVSLRQIVLTLARLAGWAGTPDFGAIAVPDDDPPLLVGDIRRLRALGWQPTLALDDGLADTLTHWRHHHPSRSL</sequence>
<comment type="caution">
    <text evidence="2">The sequence shown here is derived from an EMBL/GenBank/DDBJ whole genome shotgun (WGS) entry which is preliminary data.</text>
</comment>
<protein>
    <submittedName>
        <fullName evidence="2">NAD(P)-dependent oxidoreductase</fullName>
    </submittedName>
</protein>
<evidence type="ECO:0000313" key="2">
    <source>
        <dbReference type="EMBL" id="MBT0961717.1"/>
    </source>
</evidence>
<dbReference type="Gene3D" id="3.40.50.720">
    <property type="entry name" value="NAD(P)-binding Rossmann-like Domain"/>
    <property type="match status" value="1"/>
</dbReference>
<dbReference type="InterPro" id="IPR001509">
    <property type="entry name" value="Epimerase_deHydtase"/>
</dbReference>
<proteinExistence type="predicted"/>
<dbReference type="EMBL" id="JAEKFT010000010">
    <property type="protein sequence ID" value="MBT0961717.1"/>
    <property type="molecule type" value="Genomic_DNA"/>
</dbReference>
<dbReference type="Proteomes" id="UP000694660">
    <property type="component" value="Unassembled WGS sequence"/>
</dbReference>
<name>A0A944HBJ0_DENI1</name>
<organism evidence="2 3">
    <name type="scientific">Denitromonas iodatirespirans</name>
    <dbReference type="NCBI Taxonomy" id="2795389"/>
    <lineage>
        <taxon>Bacteria</taxon>
        <taxon>Pseudomonadati</taxon>
        <taxon>Pseudomonadota</taxon>
        <taxon>Betaproteobacteria</taxon>
        <taxon>Rhodocyclales</taxon>
        <taxon>Zoogloeaceae</taxon>
        <taxon>Denitromonas</taxon>
    </lineage>
</organism>
<dbReference type="PANTHER" id="PTHR43245">
    <property type="entry name" value="BIFUNCTIONAL POLYMYXIN RESISTANCE PROTEIN ARNA"/>
    <property type="match status" value="1"/>
</dbReference>
<dbReference type="Pfam" id="PF01370">
    <property type="entry name" value="Epimerase"/>
    <property type="match status" value="1"/>
</dbReference>
<evidence type="ECO:0000259" key="1">
    <source>
        <dbReference type="Pfam" id="PF01370"/>
    </source>
</evidence>
<dbReference type="AlphaFoldDB" id="A0A944HBJ0"/>
<feature type="domain" description="NAD-dependent epimerase/dehydratase" evidence="1">
    <location>
        <begin position="4"/>
        <end position="227"/>
    </location>
</feature>
<dbReference type="RefSeq" id="WP_214361471.1">
    <property type="nucleotide sequence ID" value="NZ_JAEKFT010000010.1"/>
</dbReference>
<dbReference type="Gene3D" id="3.90.25.10">
    <property type="entry name" value="UDP-galactose 4-epimerase, domain 1"/>
    <property type="match status" value="1"/>
</dbReference>
<dbReference type="PANTHER" id="PTHR43245:SF13">
    <property type="entry name" value="UDP-D-APIOSE_UDP-D-XYLOSE SYNTHASE 2"/>
    <property type="match status" value="1"/>
</dbReference>
<reference evidence="3" key="1">
    <citation type="journal article" date="2022" name="ISME J.">
        <title>Genetic and phylogenetic analysis of dissimilatory iodate-reducing bacteria identifies potential niches across the world's oceans.</title>
        <authorList>
            <person name="Reyes-Umana V."/>
            <person name="Henning Z."/>
            <person name="Lee K."/>
            <person name="Barnum T.P."/>
            <person name="Coates J.D."/>
        </authorList>
    </citation>
    <scope>NUCLEOTIDE SEQUENCE [LARGE SCALE GENOMIC DNA]</scope>
    <source>
        <strain evidence="3">IR12</strain>
    </source>
</reference>
<dbReference type="InterPro" id="IPR050177">
    <property type="entry name" value="Lipid_A_modif_metabolic_enz"/>
</dbReference>
<gene>
    <name evidence="2" type="ORF">I8J34_11100</name>
</gene>
<evidence type="ECO:0000313" key="3">
    <source>
        <dbReference type="Proteomes" id="UP000694660"/>
    </source>
</evidence>
<dbReference type="SUPFAM" id="SSF51735">
    <property type="entry name" value="NAD(P)-binding Rossmann-fold domains"/>
    <property type="match status" value="1"/>
</dbReference>
<keyword evidence="3" id="KW-1185">Reference proteome</keyword>
<dbReference type="InterPro" id="IPR036291">
    <property type="entry name" value="NAD(P)-bd_dom_sf"/>
</dbReference>
<accession>A0A944HBJ0</accession>